<feature type="transmembrane region" description="Helical" evidence="1">
    <location>
        <begin position="156"/>
        <end position="175"/>
    </location>
</feature>
<proteinExistence type="predicted"/>
<keyword evidence="1" id="KW-1133">Transmembrane helix</keyword>
<organism evidence="2 3">
    <name type="scientific">Thioclava dalianensis</name>
    <dbReference type="NCBI Taxonomy" id="1185766"/>
    <lineage>
        <taxon>Bacteria</taxon>
        <taxon>Pseudomonadati</taxon>
        <taxon>Pseudomonadota</taxon>
        <taxon>Alphaproteobacteria</taxon>
        <taxon>Rhodobacterales</taxon>
        <taxon>Paracoccaceae</taxon>
        <taxon>Thioclava</taxon>
    </lineage>
</organism>
<dbReference type="STRING" id="1185766.SAMN05216224_104191"/>
<dbReference type="Proteomes" id="UP000027725">
    <property type="component" value="Unassembled WGS sequence"/>
</dbReference>
<dbReference type="InterPro" id="IPR009495">
    <property type="entry name" value="NrsF"/>
</dbReference>
<dbReference type="eggNOG" id="COG4944">
    <property type="taxonomic scope" value="Bacteria"/>
</dbReference>
<evidence type="ECO:0000313" key="3">
    <source>
        <dbReference type="Proteomes" id="UP000027725"/>
    </source>
</evidence>
<accession>A0A074TF72</accession>
<dbReference type="RefSeq" id="WP_038064160.1">
    <property type="nucleotide sequence ID" value="NZ_FOVB01000004.1"/>
</dbReference>
<feature type="transmembrane region" description="Helical" evidence="1">
    <location>
        <begin position="187"/>
        <end position="207"/>
    </location>
</feature>
<feature type="transmembrane region" description="Helical" evidence="1">
    <location>
        <begin position="27"/>
        <end position="46"/>
    </location>
</feature>
<evidence type="ECO:0000313" key="2">
    <source>
        <dbReference type="EMBL" id="KEP70309.1"/>
    </source>
</evidence>
<sequence length="209" mass="22508">MKTEDLLDMLGEDPLVEPRSEAVLWRWLIPAVCFSGAVMMFVLGVRFPLSQTLMDPEVVPKVLLPLALGLIAAVLALRMARPLARRPLGWLCVAPVLALALLLYAYVSTPEQSRMMAFTGKTIFPCLISIPSLSAPLLAAFLTTLRRGAVMRPMRAGLIAGLAAGGLGTTIYALHCTEDSPLFYVTWYGAGIAITALAGALIGSKLLRW</sequence>
<comment type="caution">
    <text evidence="2">The sequence shown here is derived from an EMBL/GenBank/DDBJ whole genome shotgun (WGS) entry which is preliminary data.</text>
</comment>
<dbReference type="AlphaFoldDB" id="A0A074TF72"/>
<feature type="transmembrane region" description="Helical" evidence="1">
    <location>
        <begin position="88"/>
        <end position="107"/>
    </location>
</feature>
<evidence type="ECO:0008006" key="4">
    <source>
        <dbReference type="Google" id="ProtNLM"/>
    </source>
</evidence>
<feature type="transmembrane region" description="Helical" evidence="1">
    <location>
        <begin position="122"/>
        <end position="144"/>
    </location>
</feature>
<protein>
    <recommendedName>
        <fullName evidence="4">DUF1109 domain-containing protein</fullName>
    </recommendedName>
</protein>
<dbReference type="EMBL" id="JHEH01000006">
    <property type="protein sequence ID" value="KEP70309.1"/>
    <property type="molecule type" value="Genomic_DNA"/>
</dbReference>
<name>A0A074TF72_9RHOB</name>
<feature type="transmembrane region" description="Helical" evidence="1">
    <location>
        <begin position="58"/>
        <end position="76"/>
    </location>
</feature>
<dbReference type="OrthoDB" id="7764375at2"/>
<dbReference type="Pfam" id="PF06532">
    <property type="entry name" value="NrsF"/>
    <property type="match status" value="1"/>
</dbReference>
<reference evidence="2 3" key="1">
    <citation type="submission" date="2014-03" db="EMBL/GenBank/DDBJ databases">
        <title>The draft genome sequence of Thioclava dalianensis DLFJ1-1.</title>
        <authorList>
            <person name="Lai Q."/>
            <person name="Shao Z."/>
        </authorList>
    </citation>
    <scope>NUCLEOTIDE SEQUENCE [LARGE SCALE GENOMIC DNA]</scope>
    <source>
        <strain evidence="2 3">DLFJ1-1</strain>
    </source>
</reference>
<evidence type="ECO:0000256" key="1">
    <source>
        <dbReference type="SAM" id="Phobius"/>
    </source>
</evidence>
<keyword evidence="3" id="KW-1185">Reference proteome</keyword>
<keyword evidence="1" id="KW-0472">Membrane</keyword>
<gene>
    <name evidence="2" type="ORF">DL1_17270</name>
</gene>
<keyword evidence="1" id="KW-0812">Transmembrane</keyword>